<dbReference type="AlphaFoldDB" id="A0AAV3UQG9"/>
<gene>
    <name evidence="1" type="ORF">GCM10025751_52190</name>
</gene>
<reference evidence="1 2" key="1">
    <citation type="journal article" date="2019" name="Int. J. Syst. Evol. Microbiol.">
        <title>The Global Catalogue of Microorganisms (GCM) 10K type strain sequencing project: providing services to taxonomists for standard genome sequencing and annotation.</title>
        <authorList>
            <consortium name="The Broad Institute Genomics Platform"/>
            <consortium name="The Broad Institute Genome Sequencing Center for Infectious Disease"/>
            <person name="Wu L."/>
            <person name="Ma J."/>
        </authorList>
    </citation>
    <scope>NUCLEOTIDE SEQUENCE [LARGE SCALE GENOMIC DNA]</scope>
    <source>
        <strain evidence="1 2">JCM 17504</strain>
    </source>
</reference>
<name>A0AAV3UQG9_9EURY</name>
<dbReference type="Proteomes" id="UP001501729">
    <property type="component" value="Unassembled WGS sequence"/>
</dbReference>
<comment type="caution">
    <text evidence="1">The sequence shown here is derived from an EMBL/GenBank/DDBJ whole genome shotgun (WGS) entry which is preliminary data.</text>
</comment>
<organism evidence="1 2">
    <name type="scientific">Haladaptatus pallidirubidus</name>
    <dbReference type="NCBI Taxonomy" id="1008152"/>
    <lineage>
        <taxon>Archaea</taxon>
        <taxon>Methanobacteriati</taxon>
        <taxon>Methanobacteriota</taxon>
        <taxon>Stenosarchaea group</taxon>
        <taxon>Halobacteria</taxon>
        <taxon>Halobacteriales</taxon>
        <taxon>Haladaptataceae</taxon>
        <taxon>Haladaptatus</taxon>
    </lineage>
</organism>
<evidence type="ECO:0000313" key="2">
    <source>
        <dbReference type="Proteomes" id="UP001501729"/>
    </source>
</evidence>
<protein>
    <submittedName>
        <fullName evidence="1">Uncharacterized protein</fullName>
    </submittedName>
</protein>
<accession>A0AAV3UQG9</accession>
<dbReference type="GeneID" id="68615872"/>
<sequence>MNNEPSTDIASTNLGALNRYAQLELAEDTVIIYDREQTNGWIQSDTTVSTEITIGESTASEVERHYERQLAAMYAERPITGGDTDG</sequence>
<dbReference type="EMBL" id="BAABKX010000026">
    <property type="protein sequence ID" value="GAA5063569.1"/>
    <property type="molecule type" value="Genomic_DNA"/>
</dbReference>
<proteinExistence type="predicted"/>
<dbReference type="RefSeq" id="WP_227777169.1">
    <property type="nucleotide sequence ID" value="NZ_BAABKX010000026.1"/>
</dbReference>
<evidence type="ECO:0000313" key="1">
    <source>
        <dbReference type="EMBL" id="GAA5063569.1"/>
    </source>
</evidence>
<keyword evidence="2" id="KW-1185">Reference proteome</keyword>